<protein>
    <submittedName>
        <fullName evidence="2">Uncharacterized protein</fullName>
    </submittedName>
</protein>
<keyword evidence="3" id="KW-1185">Reference proteome</keyword>
<organism evidence="2 3">
    <name type="scientific">Fuscovulum ytuae</name>
    <dbReference type="NCBI Taxonomy" id="3042299"/>
    <lineage>
        <taxon>Bacteria</taxon>
        <taxon>Pseudomonadati</taxon>
        <taxon>Pseudomonadota</taxon>
        <taxon>Alphaproteobacteria</taxon>
        <taxon>Rhodobacterales</taxon>
        <taxon>Paracoccaceae</taxon>
        <taxon>Fuscovulum</taxon>
    </lineage>
</organism>
<dbReference type="Proteomes" id="UP001230978">
    <property type="component" value="Plasmid unnamed2"/>
</dbReference>
<evidence type="ECO:0000313" key="3">
    <source>
        <dbReference type="Proteomes" id="UP001230978"/>
    </source>
</evidence>
<keyword evidence="1" id="KW-1133">Transmembrane helix</keyword>
<keyword evidence="1" id="KW-0472">Membrane</keyword>
<evidence type="ECO:0000313" key="2">
    <source>
        <dbReference type="EMBL" id="WGV18345.1"/>
    </source>
</evidence>
<gene>
    <name evidence="2" type="ORF">QF092_19870</name>
</gene>
<reference evidence="2 3" key="1">
    <citation type="submission" date="2023-04" db="EMBL/GenBank/DDBJ databases">
        <title>YMD61, complete Genome.</title>
        <authorList>
            <person name="Zhang J."/>
        </authorList>
    </citation>
    <scope>NUCLEOTIDE SEQUENCE [LARGE SCALE GENOMIC DNA]</scope>
    <source>
        <strain evidence="2 3">YMD61</strain>
        <plasmid evidence="2 3">unnamed2</plasmid>
    </source>
</reference>
<proteinExistence type="predicted"/>
<sequence>MRVLVMGDDHRLRRNGRQGVVLLAVLAGVVLIAALAGTLRARALATQAALVRLTDQHREALAEVSVINRVRAEWSGPAVVPRRADGRPQTVTRDGMRWEVRVSDVEGLVDLYLAPAPLLSLIDLSVAGRQAMLAGLVPGDRYLSTVQTLAVMGVDANARATLLPYVTQRARTGEINAGLAPPELREAVGLLPVTDIAGGDLAQITVRRLD</sequence>
<feature type="transmembrane region" description="Helical" evidence="1">
    <location>
        <begin position="20"/>
        <end position="39"/>
    </location>
</feature>
<geneLocation type="plasmid" evidence="2 3">
    <name>unnamed2</name>
</geneLocation>
<keyword evidence="1" id="KW-0812">Transmembrane</keyword>
<name>A0ABY8QDL7_9RHOB</name>
<dbReference type="EMBL" id="CP124537">
    <property type="protein sequence ID" value="WGV18345.1"/>
    <property type="molecule type" value="Genomic_DNA"/>
</dbReference>
<keyword evidence="2" id="KW-0614">Plasmid</keyword>
<dbReference type="RefSeq" id="WP_281470481.1">
    <property type="nucleotide sequence ID" value="NZ_CP124537.1"/>
</dbReference>
<accession>A0ABY8QDL7</accession>
<evidence type="ECO:0000256" key="1">
    <source>
        <dbReference type="SAM" id="Phobius"/>
    </source>
</evidence>